<evidence type="ECO:0000313" key="2">
    <source>
        <dbReference type="EMBL" id="KAJ8020167.1"/>
    </source>
</evidence>
<reference evidence="2" key="1">
    <citation type="submission" date="2021-10" db="EMBL/GenBank/DDBJ databases">
        <title>Tropical sea cucumber genome reveals ecological adaptation and Cuvierian tubules defense mechanism.</title>
        <authorList>
            <person name="Chen T."/>
        </authorList>
    </citation>
    <scope>NUCLEOTIDE SEQUENCE</scope>
    <source>
        <strain evidence="2">Nanhai2018</strain>
        <tissue evidence="2">Muscle</tissue>
    </source>
</reference>
<dbReference type="Proteomes" id="UP001152320">
    <property type="component" value="Chromosome 22"/>
</dbReference>
<organism evidence="2 3">
    <name type="scientific">Holothuria leucospilota</name>
    <name type="common">Black long sea cucumber</name>
    <name type="synonym">Mertensiothuria leucospilota</name>
    <dbReference type="NCBI Taxonomy" id="206669"/>
    <lineage>
        <taxon>Eukaryota</taxon>
        <taxon>Metazoa</taxon>
        <taxon>Echinodermata</taxon>
        <taxon>Eleutherozoa</taxon>
        <taxon>Echinozoa</taxon>
        <taxon>Holothuroidea</taxon>
        <taxon>Aspidochirotacea</taxon>
        <taxon>Aspidochirotida</taxon>
        <taxon>Holothuriidae</taxon>
        <taxon>Holothuria</taxon>
    </lineage>
</organism>
<proteinExistence type="predicted"/>
<comment type="caution">
    <text evidence="2">The sequence shown here is derived from an EMBL/GenBank/DDBJ whole genome shotgun (WGS) entry which is preliminary data.</text>
</comment>
<accession>A0A9Q0YCB9</accession>
<dbReference type="AlphaFoldDB" id="A0A9Q0YCB9"/>
<evidence type="ECO:0000313" key="3">
    <source>
        <dbReference type="Proteomes" id="UP001152320"/>
    </source>
</evidence>
<name>A0A9Q0YCB9_HOLLE</name>
<feature type="region of interest" description="Disordered" evidence="1">
    <location>
        <begin position="36"/>
        <end position="68"/>
    </location>
</feature>
<gene>
    <name evidence="2" type="ORF">HOLleu_39686</name>
</gene>
<evidence type="ECO:0000256" key="1">
    <source>
        <dbReference type="SAM" id="MobiDB-lite"/>
    </source>
</evidence>
<keyword evidence="3" id="KW-1185">Reference proteome</keyword>
<dbReference type="EMBL" id="JAIZAY010000022">
    <property type="protein sequence ID" value="KAJ8020167.1"/>
    <property type="molecule type" value="Genomic_DNA"/>
</dbReference>
<protein>
    <submittedName>
        <fullName evidence="2">Uncharacterized protein</fullName>
    </submittedName>
</protein>
<sequence>MVQEQVTPRSFLVKIDQGFLLRRNRWDLKKVKLEEPSGSNTVDGSMGKKSFQKQLLASPDSCQEELRC</sequence>